<keyword evidence="15" id="KW-1185">Reference proteome</keyword>
<keyword evidence="8 10" id="KW-0472">Membrane</keyword>
<evidence type="ECO:0000313" key="14">
    <source>
        <dbReference type="EMBL" id="QDX25155.1"/>
    </source>
</evidence>
<keyword evidence="5 10" id="KW-0812">Transmembrane</keyword>
<evidence type="ECO:0000256" key="2">
    <source>
        <dbReference type="ARBA" id="ARBA00022448"/>
    </source>
</evidence>
<keyword evidence="9 10" id="KW-0998">Cell outer membrane</keyword>
<proteinExistence type="inferred from homology"/>
<evidence type="ECO:0000256" key="4">
    <source>
        <dbReference type="ARBA" id="ARBA00022496"/>
    </source>
</evidence>
<dbReference type="Gene3D" id="2.40.170.20">
    <property type="entry name" value="TonB-dependent receptor, beta-barrel domain"/>
    <property type="match status" value="1"/>
</dbReference>
<protein>
    <submittedName>
        <fullName evidence="14">TonB-dependent receptor</fullName>
    </submittedName>
</protein>
<dbReference type="AlphaFoldDB" id="A0A518RCG8"/>
<dbReference type="PROSITE" id="PS52016">
    <property type="entry name" value="TONB_DEPENDENT_REC_3"/>
    <property type="match status" value="1"/>
</dbReference>
<feature type="signal peptide" evidence="12">
    <location>
        <begin position="1"/>
        <end position="24"/>
    </location>
</feature>
<evidence type="ECO:0000256" key="6">
    <source>
        <dbReference type="ARBA" id="ARBA00023004"/>
    </source>
</evidence>
<keyword evidence="12" id="KW-0732">Signal</keyword>
<dbReference type="Pfam" id="PF00593">
    <property type="entry name" value="TonB_dep_Rec_b-barrel"/>
    <property type="match status" value="1"/>
</dbReference>
<sequence>MSNRYLMSCAVGAIACLAIAPVSAQDTARRSVRLPAQPLATSLVAVGTLFGRTVAVDSQLVAGRTAPPLDAVLTFEEAVAALLSGSGLEAAPVGTGMVIRPVSQAARTEEVTVTGTRIRGGRVASTTISIGSEAMRNAGQASAADLFRALPQNFGGGQNPGIGANVPQGKGADLAGGSSVNLRGLGSDATLTLLDGRRLSYDGALQSVDISAIPFAAIDRIEVVPDGASALFGSDAVAGVVNILLRRDFDGLETSARLAGSTDGGNFQQQYGVAAGQAWASGSAFLAYEYARSTPITAEQRSYAATRTPGVTLFPYLRHHNAALTLRQQIAPGLRFDLTGLFNKRWHALASPLDSSGDLSASRFEGRNSSESWALAPSLELALPAEWRVALSGSYGWNRVRYGGTYYYGLDAIDAGSGAYRNVTEAAELSGNGKLIDLPGGAAKLALGTGFRRNRFERMSSRGAAERIDRRQDSYYGFAEVSLPLVGPGAASFVHRLDLSLAARTEHYPGLATVTTPKFGVIYAPTPDVSLKGSWGRSFRAATLYEQYTPRTAVLYRAATLGGATGSGTAILLVGGNADLEPERSTNWSATLALHPRSLPGATLELSWFSVDYRDRIVTPILFRSQALTDPIYRDRLTLDPSSAAQAAVLAGAASFINASGTAYDPANVVAIVDNSNVNAGRQTARGLDILGRYRFALGGGMLATTLNLSWLESNQQIRPELPEARLAGTLFNPPNLRGRGELSWSGGPLSLTAALNYIGPVRDTRASPSARVAGMAPFDLTVRFRRPPGPGLFDGLDIAASAQNLFNDKPDPIATSLFLDTPYDSTNYSPFGRVLSLSVTKSW</sequence>
<evidence type="ECO:0000256" key="3">
    <source>
        <dbReference type="ARBA" id="ARBA00022452"/>
    </source>
</evidence>
<dbReference type="Gene3D" id="3.55.50.30">
    <property type="match status" value="1"/>
</dbReference>
<dbReference type="RefSeq" id="WP_145844970.1">
    <property type="nucleotide sequence ID" value="NZ_CP042239.1"/>
</dbReference>
<evidence type="ECO:0000256" key="11">
    <source>
        <dbReference type="RuleBase" id="RU003357"/>
    </source>
</evidence>
<dbReference type="InterPro" id="IPR012910">
    <property type="entry name" value="Plug_dom"/>
</dbReference>
<dbReference type="GO" id="GO:0006826">
    <property type="term" value="P:iron ion transport"/>
    <property type="evidence" value="ECO:0007669"/>
    <property type="project" value="UniProtKB-KW"/>
</dbReference>
<evidence type="ECO:0000256" key="8">
    <source>
        <dbReference type="ARBA" id="ARBA00023136"/>
    </source>
</evidence>
<gene>
    <name evidence="14" type="ORF">FPZ54_03355</name>
</gene>
<keyword evidence="7 11" id="KW-0798">TonB box</keyword>
<reference evidence="14 15" key="1">
    <citation type="submission" date="2019-07" db="EMBL/GenBank/DDBJ databases">
        <title>Sphingomonas alkalisoli sp. nov., isolated from rhizosphere soil of Suaedae salsa.</title>
        <authorList>
            <person name="Zhang H."/>
            <person name="Xu L."/>
            <person name="Zhang J.-X."/>
            <person name="Sun J.-Q."/>
        </authorList>
    </citation>
    <scope>NUCLEOTIDE SEQUENCE [LARGE SCALE GENOMIC DNA]</scope>
    <source>
        <strain evidence="14 15">XS-10</strain>
    </source>
</reference>
<accession>A0A518RCG8</accession>
<keyword evidence="4" id="KW-0410">Iron transport</keyword>
<dbReference type="InterPro" id="IPR000531">
    <property type="entry name" value="Beta-barrel_TonB"/>
</dbReference>
<feature type="domain" description="Secretin/TonB short N-terminal" evidence="13">
    <location>
        <begin position="52"/>
        <end position="102"/>
    </location>
</feature>
<feature type="chain" id="PRO_5021921509" evidence="12">
    <location>
        <begin position="25"/>
        <end position="844"/>
    </location>
</feature>
<dbReference type="Pfam" id="PF07715">
    <property type="entry name" value="Plug"/>
    <property type="match status" value="1"/>
</dbReference>
<evidence type="ECO:0000313" key="15">
    <source>
        <dbReference type="Proteomes" id="UP000318055"/>
    </source>
</evidence>
<dbReference type="CDD" id="cd01347">
    <property type="entry name" value="ligand_gated_channel"/>
    <property type="match status" value="1"/>
</dbReference>
<dbReference type="InterPro" id="IPR039426">
    <property type="entry name" value="TonB-dep_rcpt-like"/>
</dbReference>
<dbReference type="PROSITE" id="PS51257">
    <property type="entry name" value="PROKAR_LIPOPROTEIN"/>
    <property type="match status" value="1"/>
</dbReference>
<dbReference type="Gene3D" id="2.170.130.10">
    <property type="entry name" value="TonB-dependent receptor, plug domain"/>
    <property type="match status" value="1"/>
</dbReference>
<evidence type="ECO:0000256" key="10">
    <source>
        <dbReference type="PROSITE-ProRule" id="PRU01360"/>
    </source>
</evidence>
<evidence type="ECO:0000256" key="9">
    <source>
        <dbReference type="ARBA" id="ARBA00023237"/>
    </source>
</evidence>
<dbReference type="Proteomes" id="UP000318055">
    <property type="component" value="Chromosome"/>
</dbReference>
<dbReference type="PANTHER" id="PTHR47234">
    <property type="match status" value="1"/>
</dbReference>
<organism evidence="14 15">
    <name type="scientific">Sphingomonas suaedae</name>
    <dbReference type="NCBI Taxonomy" id="2599297"/>
    <lineage>
        <taxon>Bacteria</taxon>
        <taxon>Pseudomonadati</taxon>
        <taxon>Pseudomonadota</taxon>
        <taxon>Alphaproteobacteria</taxon>
        <taxon>Sphingomonadales</taxon>
        <taxon>Sphingomonadaceae</taxon>
        <taxon>Sphingomonas</taxon>
    </lineage>
</organism>
<keyword evidence="6" id="KW-0408">Iron</keyword>
<evidence type="ECO:0000256" key="7">
    <source>
        <dbReference type="ARBA" id="ARBA00023077"/>
    </source>
</evidence>
<evidence type="ECO:0000256" key="5">
    <source>
        <dbReference type="ARBA" id="ARBA00022692"/>
    </source>
</evidence>
<keyword evidence="2 10" id="KW-0813">Transport</keyword>
<dbReference type="SUPFAM" id="SSF56935">
    <property type="entry name" value="Porins"/>
    <property type="match status" value="1"/>
</dbReference>
<dbReference type="EMBL" id="CP042239">
    <property type="protein sequence ID" value="QDX25155.1"/>
    <property type="molecule type" value="Genomic_DNA"/>
</dbReference>
<keyword evidence="14" id="KW-0675">Receptor</keyword>
<dbReference type="InterPro" id="IPR037066">
    <property type="entry name" value="Plug_dom_sf"/>
</dbReference>
<comment type="similarity">
    <text evidence="10 11">Belongs to the TonB-dependent receptor family.</text>
</comment>
<keyword evidence="3 10" id="KW-1134">Transmembrane beta strand</keyword>
<dbReference type="SMART" id="SM00965">
    <property type="entry name" value="STN"/>
    <property type="match status" value="1"/>
</dbReference>
<dbReference type="GO" id="GO:0009279">
    <property type="term" value="C:cell outer membrane"/>
    <property type="evidence" value="ECO:0007669"/>
    <property type="project" value="UniProtKB-SubCell"/>
</dbReference>
<name>A0A518RCG8_9SPHN</name>
<evidence type="ECO:0000259" key="13">
    <source>
        <dbReference type="SMART" id="SM00965"/>
    </source>
</evidence>
<dbReference type="PANTHER" id="PTHR47234:SF3">
    <property type="entry name" value="SECRETIN_TONB SHORT N-TERMINAL DOMAIN-CONTAINING PROTEIN"/>
    <property type="match status" value="1"/>
</dbReference>
<keyword evidence="4" id="KW-0406">Ion transport</keyword>
<dbReference type="KEGG" id="ssua:FPZ54_03355"/>
<dbReference type="InterPro" id="IPR011662">
    <property type="entry name" value="Secretin/TonB_short_N"/>
</dbReference>
<evidence type="ECO:0000256" key="12">
    <source>
        <dbReference type="SAM" id="SignalP"/>
    </source>
</evidence>
<evidence type="ECO:0000256" key="1">
    <source>
        <dbReference type="ARBA" id="ARBA00004571"/>
    </source>
</evidence>
<dbReference type="OrthoDB" id="7051241at2"/>
<dbReference type="InterPro" id="IPR036942">
    <property type="entry name" value="Beta-barrel_TonB_sf"/>
</dbReference>
<comment type="subcellular location">
    <subcellularLocation>
        <location evidence="1 10">Cell outer membrane</location>
        <topology evidence="1 10">Multi-pass membrane protein</topology>
    </subcellularLocation>
</comment>